<evidence type="ECO:0000313" key="3">
    <source>
        <dbReference type="Proteomes" id="UP000554482"/>
    </source>
</evidence>
<accession>A0A7J6W8N9</accession>
<evidence type="ECO:0000256" key="1">
    <source>
        <dbReference type="SAM" id="MobiDB-lite"/>
    </source>
</evidence>
<proteinExistence type="predicted"/>
<gene>
    <name evidence="2" type="ORF">FRX31_017667</name>
</gene>
<keyword evidence="3" id="KW-1185">Reference proteome</keyword>
<dbReference type="AlphaFoldDB" id="A0A7J6W8N9"/>
<comment type="caution">
    <text evidence="2">The sequence shown here is derived from an EMBL/GenBank/DDBJ whole genome shotgun (WGS) entry which is preliminary data.</text>
</comment>
<name>A0A7J6W8N9_THATH</name>
<feature type="compositionally biased region" description="Basic residues" evidence="1">
    <location>
        <begin position="1"/>
        <end position="16"/>
    </location>
</feature>
<feature type="region of interest" description="Disordered" evidence="1">
    <location>
        <begin position="1"/>
        <end position="57"/>
    </location>
</feature>
<dbReference type="EMBL" id="JABWDY010020986">
    <property type="protein sequence ID" value="KAF5192745.1"/>
    <property type="molecule type" value="Genomic_DNA"/>
</dbReference>
<dbReference type="Proteomes" id="UP000554482">
    <property type="component" value="Unassembled WGS sequence"/>
</dbReference>
<evidence type="ECO:0000313" key="2">
    <source>
        <dbReference type="EMBL" id="KAF5192745.1"/>
    </source>
</evidence>
<reference evidence="2 3" key="1">
    <citation type="submission" date="2020-06" db="EMBL/GenBank/DDBJ databases">
        <title>Transcriptomic and genomic resources for Thalictrum thalictroides and T. hernandezii: Facilitating candidate gene discovery in an emerging model plant lineage.</title>
        <authorList>
            <person name="Arias T."/>
            <person name="Riano-Pachon D.M."/>
            <person name="Di Stilio V.S."/>
        </authorList>
    </citation>
    <scope>NUCLEOTIDE SEQUENCE [LARGE SCALE GENOMIC DNA]</scope>
    <source>
        <strain evidence="3">cv. WT478/WT964</strain>
        <tissue evidence="2">Leaves</tissue>
    </source>
</reference>
<protein>
    <submittedName>
        <fullName evidence="2">Uncharacterized protein</fullName>
    </submittedName>
</protein>
<organism evidence="2 3">
    <name type="scientific">Thalictrum thalictroides</name>
    <name type="common">Rue-anemone</name>
    <name type="synonym">Anemone thalictroides</name>
    <dbReference type="NCBI Taxonomy" id="46969"/>
    <lineage>
        <taxon>Eukaryota</taxon>
        <taxon>Viridiplantae</taxon>
        <taxon>Streptophyta</taxon>
        <taxon>Embryophyta</taxon>
        <taxon>Tracheophyta</taxon>
        <taxon>Spermatophyta</taxon>
        <taxon>Magnoliopsida</taxon>
        <taxon>Ranunculales</taxon>
        <taxon>Ranunculaceae</taxon>
        <taxon>Thalictroideae</taxon>
        <taxon>Thalictrum</taxon>
    </lineage>
</organism>
<sequence>MIRSPRRYPTHKKSKAGSKEKLKGPLVPERPASTPSSGRRRPLLEGESASKGFGSAVPRASRAYLFGSQNNPEEVRENI</sequence>